<evidence type="ECO:0000256" key="13">
    <source>
        <dbReference type="SAM" id="Phobius"/>
    </source>
</evidence>
<organism evidence="14">
    <name type="scientific">Gordonia amarae</name>
    <dbReference type="NCBI Taxonomy" id="36821"/>
    <lineage>
        <taxon>Bacteria</taxon>
        <taxon>Bacillati</taxon>
        <taxon>Actinomycetota</taxon>
        <taxon>Actinomycetes</taxon>
        <taxon>Mycobacteriales</taxon>
        <taxon>Gordoniaceae</taxon>
        <taxon>Gordonia</taxon>
    </lineage>
</organism>
<dbReference type="GO" id="GO:0046872">
    <property type="term" value="F:metal ion binding"/>
    <property type="evidence" value="ECO:0007669"/>
    <property type="project" value="UniProtKB-KW"/>
</dbReference>
<evidence type="ECO:0000256" key="5">
    <source>
        <dbReference type="ARBA" id="ARBA00022989"/>
    </source>
</evidence>
<feature type="transmembrane region" description="Helical" evidence="13">
    <location>
        <begin position="159"/>
        <end position="180"/>
    </location>
</feature>
<evidence type="ECO:0000256" key="7">
    <source>
        <dbReference type="ARBA" id="ARBA00023004"/>
    </source>
</evidence>
<dbReference type="PANTHER" id="PTHR35457:SF1">
    <property type="entry name" value="HEME A SYNTHASE"/>
    <property type="match status" value="1"/>
</dbReference>
<keyword evidence="5 13" id="KW-1133">Transmembrane helix</keyword>
<dbReference type="GO" id="GO:0016491">
    <property type="term" value="F:oxidoreductase activity"/>
    <property type="evidence" value="ECO:0007669"/>
    <property type="project" value="UniProtKB-KW"/>
</dbReference>
<reference evidence="14" key="1">
    <citation type="journal article" date="2021" name="Nat. Microbiol.">
        <title>Cocultivation of an ultrasmall environmental parasitic bacterium with lytic ability against bacteria associated with wastewater foams.</title>
        <authorList>
            <person name="Batinovic S."/>
            <person name="Rose J.J.A."/>
            <person name="Ratcliffe J."/>
            <person name="Seviour R.J."/>
            <person name="Petrovski S."/>
        </authorList>
    </citation>
    <scope>NUCLEOTIDE SEQUENCE</scope>
    <source>
        <strain evidence="14">CON44</strain>
    </source>
</reference>
<evidence type="ECO:0000256" key="1">
    <source>
        <dbReference type="ARBA" id="ARBA00004141"/>
    </source>
</evidence>
<sequence length="344" mass="36146">MSSVTAHNSPATDARADSAPAGPPAGRPSILDRVPGFAHPTDRFVFGWAIALLVANIGIVATGGAVRLTKSGLGCPTWPRCTAESVVPHAELGIHGVIEFGNRMLTWVLTVIAIATVVAIWRRRPVERFNRRLSVLLGLGIPFQGVIGGITVLTDLNPWVVALHFLLSMALVSGAAWLVYRLRYPRGSSDTPGSAGLVARLGRDLSWLIYVTTWAATYLGTVVTGSGPHAGDENAPRNGLDPANATQLHADAVFILLGATVALVIGARAAKLGQYRTSVMFLGLLLLQGLIGAIQYATDLPIALVIAHMTGSALLVAGATWLVISFSRSNDDSAAENVSEQAAR</sequence>
<feature type="transmembrane region" description="Helical" evidence="13">
    <location>
        <begin position="45"/>
        <end position="66"/>
    </location>
</feature>
<dbReference type="AlphaFoldDB" id="A0A857LNH6"/>
<keyword evidence="6" id="KW-0560">Oxidoreductase</keyword>
<keyword evidence="10" id="KW-1015">Disulfide bond</keyword>
<evidence type="ECO:0000256" key="9">
    <source>
        <dbReference type="ARBA" id="ARBA00023136"/>
    </source>
</evidence>
<dbReference type="GO" id="GO:0016020">
    <property type="term" value="C:membrane"/>
    <property type="evidence" value="ECO:0007669"/>
    <property type="project" value="UniProtKB-SubCell"/>
</dbReference>
<feature type="region of interest" description="Disordered" evidence="12">
    <location>
        <begin position="1"/>
        <end position="25"/>
    </location>
</feature>
<keyword evidence="9 13" id="KW-0472">Membrane</keyword>
<protein>
    <submittedName>
        <fullName evidence="14">Heme A synthase</fullName>
    </submittedName>
</protein>
<feature type="transmembrane region" description="Helical" evidence="13">
    <location>
        <begin position="302"/>
        <end position="324"/>
    </location>
</feature>
<dbReference type="Pfam" id="PF02628">
    <property type="entry name" value="COX15-CtaA"/>
    <property type="match status" value="1"/>
</dbReference>
<evidence type="ECO:0000256" key="10">
    <source>
        <dbReference type="ARBA" id="ARBA00023157"/>
    </source>
</evidence>
<proteinExistence type="predicted"/>
<feature type="compositionally biased region" description="Polar residues" evidence="12">
    <location>
        <begin position="1"/>
        <end position="11"/>
    </location>
</feature>
<dbReference type="RefSeq" id="WP_005181138.1">
    <property type="nucleotide sequence ID" value="NZ_CP045804.1"/>
</dbReference>
<feature type="transmembrane region" description="Helical" evidence="13">
    <location>
        <begin position="279"/>
        <end position="296"/>
    </location>
</feature>
<feature type="transmembrane region" description="Helical" evidence="13">
    <location>
        <begin position="248"/>
        <end position="267"/>
    </location>
</feature>
<evidence type="ECO:0000256" key="12">
    <source>
        <dbReference type="SAM" id="MobiDB-lite"/>
    </source>
</evidence>
<gene>
    <name evidence="14" type="ORF">GII30_12330</name>
</gene>
<dbReference type="GO" id="GO:0006784">
    <property type="term" value="P:heme A biosynthetic process"/>
    <property type="evidence" value="ECO:0007669"/>
    <property type="project" value="InterPro"/>
</dbReference>
<evidence type="ECO:0000256" key="8">
    <source>
        <dbReference type="ARBA" id="ARBA00023133"/>
    </source>
</evidence>
<name>A0A857LNH6_9ACTN</name>
<feature type="transmembrane region" description="Helical" evidence="13">
    <location>
        <begin position="207"/>
        <end position="228"/>
    </location>
</feature>
<keyword evidence="8" id="KW-0350">Heme biosynthesis</keyword>
<keyword evidence="4" id="KW-0479">Metal-binding</keyword>
<dbReference type="EMBL" id="CP045810">
    <property type="protein sequence ID" value="QHN39844.1"/>
    <property type="molecule type" value="Genomic_DNA"/>
</dbReference>
<dbReference type="InterPro" id="IPR050450">
    <property type="entry name" value="COX15/CtaA_HemeA_synthase"/>
</dbReference>
<feature type="transmembrane region" description="Helical" evidence="13">
    <location>
        <begin position="133"/>
        <end position="153"/>
    </location>
</feature>
<dbReference type="InterPro" id="IPR003780">
    <property type="entry name" value="COX15/CtaA_fam"/>
</dbReference>
<accession>A0A857LNH6</accession>
<comment type="pathway">
    <text evidence="11">Porphyrin-containing compound metabolism.</text>
</comment>
<evidence type="ECO:0000256" key="2">
    <source>
        <dbReference type="ARBA" id="ARBA00022475"/>
    </source>
</evidence>
<keyword evidence="7" id="KW-0408">Iron</keyword>
<keyword evidence="3 13" id="KW-0812">Transmembrane</keyword>
<evidence type="ECO:0000256" key="11">
    <source>
        <dbReference type="ARBA" id="ARBA00023444"/>
    </source>
</evidence>
<evidence type="ECO:0000313" key="14">
    <source>
        <dbReference type="EMBL" id="QHN39844.1"/>
    </source>
</evidence>
<dbReference type="PANTHER" id="PTHR35457">
    <property type="entry name" value="HEME A SYNTHASE"/>
    <property type="match status" value="1"/>
</dbReference>
<evidence type="ECO:0000256" key="3">
    <source>
        <dbReference type="ARBA" id="ARBA00022692"/>
    </source>
</evidence>
<keyword evidence="2" id="KW-1003">Cell membrane</keyword>
<evidence type="ECO:0000256" key="4">
    <source>
        <dbReference type="ARBA" id="ARBA00022723"/>
    </source>
</evidence>
<feature type="transmembrane region" description="Helical" evidence="13">
    <location>
        <begin position="104"/>
        <end position="121"/>
    </location>
</feature>
<comment type="subcellular location">
    <subcellularLocation>
        <location evidence="1">Membrane</location>
        <topology evidence="1">Multi-pass membrane protein</topology>
    </subcellularLocation>
</comment>
<evidence type="ECO:0000256" key="6">
    <source>
        <dbReference type="ARBA" id="ARBA00023002"/>
    </source>
</evidence>